<evidence type="ECO:0000313" key="3">
    <source>
        <dbReference type="Proteomes" id="UP000663760"/>
    </source>
</evidence>
<reference evidence="2" key="1">
    <citation type="submission" date="2020-02" db="EMBL/GenBank/DDBJ databases">
        <authorList>
            <person name="Scholz U."/>
            <person name="Mascher M."/>
            <person name="Fiebig A."/>
        </authorList>
    </citation>
    <scope>NUCLEOTIDE SEQUENCE</scope>
</reference>
<sequence length="28" mass="3016">MKNTHGGTDRGTCAPLPFHITSGQPDNY</sequence>
<name>A0A7I8LMA4_SPIIN</name>
<evidence type="ECO:0000256" key="1">
    <source>
        <dbReference type="SAM" id="MobiDB-lite"/>
    </source>
</evidence>
<accession>A0A7I8LMA4</accession>
<dbReference type="AlphaFoldDB" id="A0A7I8LMA4"/>
<keyword evidence="3" id="KW-1185">Reference proteome</keyword>
<dbReference type="EMBL" id="LR746280">
    <property type="protein sequence ID" value="CAA7410388.1"/>
    <property type="molecule type" value="Genomic_DNA"/>
</dbReference>
<dbReference type="Proteomes" id="UP000663760">
    <property type="component" value="Chromosome 17"/>
</dbReference>
<organism evidence="2 3">
    <name type="scientific">Spirodela intermedia</name>
    <name type="common">Intermediate duckweed</name>
    <dbReference type="NCBI Taxonomy" id="51605"/>
    <lineage>
        <taxon>Eukaryota</taxon>
        <taxon>Viridiplantae</taxon>
        <taxon>Streptophyta</taxon>
        <taxon>Embryophyta</taxon>
        <taxon>Tracheophyta</taxon>
        <taxon>Spermatophyta</taxon>
        <taxon>Magnoliopsida</taxon>
        <taxon>Liliopsida</taxon>
        <taxon>Araceae</taxon>
        <taxon>Lemnoideae</taxon>
        <taxon>Spirodela</taxon>
    </lineage>
</organism>
<protein>
    <submittedName>
        <fullName evidence="2">Uncharacterized protein</fullName>
    </submittedName>
</protein>
<proteinExistence type="predicted"/>
<feature type="region of interest" description="Disordered" evidence="1">
    <location>
        <begin position="1"/>
        <end position="28"/>
    </location>
</feature>
<gene>
    <name evidence="2" type="ORF">SI8410_17021066</name>
</gene>
<evidence type="ECO:0000313" key="2">
    <source>
        <dbReference type="EMBL" id="CAA7410388.1"/>
    </source>
</evidence>